<reference evidence="2" key="1">
    <citation type="submission" date="2018-06" db="EMBL/GenBank/DDBJ databases">
        <title>Genome assembly of Danube salmon.</title>
        <authorList>
            <person name="Macqueen D.J."/>
            <person name="Gundappa M.K."/>
        </authorList>
    </citation>
    <scope>NUCLEOTIDE SEQUENCE [LARGE SCALE GENOMIC DNA]</scope>
</reference>
<proteinExistence type="predicted"/>
<protein>
    <submittedName>
        <fullName evidence="1">Selenoprotein O1</fullName>
    </submittedName>
</protein>
<dbReference type="PANTHER" id="PTHR12153:SF15">
    <property type="entry name" value="PROTEIN ADENYLYLTRANSFERASE SELO, MITOCHONDRIAL"/>
    <property type="match status" value="1"/>
</dbReference>
<evidence type="ECO:0000313" key="2">
    <source>
        <dbReference type="Proteomes" id="UP000314982"/>
    </source>
</evidence>
<evidence type="ECO:0000313" key="1">
    <source>
        <dbReference type="Ensembl" id="ENSHHUP00000084678.1"/>
    </source>
</evidence>
<dbReference type="Proteomes" id="UP000314982">
    <property type="component" value="Unassembled WGS sequence"/>
</dbReference>
<dbReference type="Ensembl" id="ENSHHUT00000087329.1">
    <property type="protein sequence ID" value="ENSHHUP00000084678.1"/>
    <property type="gene ID" value="ENSHHUG00000049068.1"/>
</dbReference>
<accession>A0A4W5RFC4</accession>
<keyword evidence="2" id="KW-1185">Reference proteome</keyword>
<dbReference type="PANTHER" id="PTHR12153">
    <property type="entry name" value="SELENOPROTEIN O"/>
    <property type="match status" value="1"/>
</dbReference>
<name>A0A4W5RFC4_9TELE</name>
<reference evidence="1" key="2">
    <citation type="submission" date="2025-08" db="UniProtKB">
        <authorList>
            <consortium name="Ensembl"/>
        </authorList>
    </citation>
    <scope>IDENTIFICATION</scope>
</reference>
<sequence>MTALKRRLAQSNFPRSGIVRLEFDNVLLKKLPLDTSEEPGPRRVEGACFSRVKPQPVVKPRFVAVSNDALLGLNAEKVLNGSRVMPGQADSSTGEFLCSEAVFALGVPTTRSGSLGTSDSKVVRDVYYSWCPLRSLRWLMRTQAGRAPATATMRSEGR</sequence>
<organism evidence="1 2">
    <name type="scientific">Hucho hucho</name>
    <name type="common">huchen</name>
    <dbReference type="NCBI Taxonomy" id="62062"/>
    <lineage>
        <taxon>Eukaryota</taxon>
        <taxon>Metazoa</taxon>
        <taxon>Chordata</taxon>
        <taxon>Craniata</taxon>
        <taxon>Vertebrata</taxon>
        <taxon>Euteleostomi</taxon>
        <taxon>Actinopterygii</taxon>
        <taxon>Neopterygii</taxon>
        <taxon>Teleostei</taxon>
        <taxon>Protacanthopterygii</taxon>
        <taxon>Salmoniformes</taxon>
        <taxon>Salmonidae</taxon>
        <taxon>Salmoninae</taxon>
        <taxon>Hucho</taxon>
    </lineage>
</organism>
<dbReference type="GeneTree" id="ENSGT00390000005508"/>
<reference evidence="1" key="3">
    <citation type="submission" date="2025-09" db="UniProtKB">
        <authorList>
            <consortium name="Ensembl"/>
        </authorList>
    </citation>
    <scope>IDENTIFICATION</scope>
</reference>
<dbReference type="AlphaFoldDB" id="A0A4W5RFC4"/>